<organism evidence="14 15">
    <name type="scientific">Fasciola gigantica</name>
    <name type="common">Giant liver fluke</name>
    <dbReference type="NCBI Taxonomy" id="46835"/>
    <lineage>
        <taxon>Eukaryota</taxon>
        <taxon>Metazoa</taxon>
        <taxon>Spiralia</taxon>
        <taxon>Lophotrochozoa</taxon>
        <taxon>Platyhelminthes</taxon>
        <taxon>Trematoda</taxon>
        <taxon>Digenea</taxon>
        <taxon>Plagiorchiida</taxon>
        <taxon>Echinostomata</taxon>
        <taxon>Echinostomatoidea</taxon>
        <taxon>Fasciolidae</taxon>
        <taxon>Fasciola</taxon>
    </lineage>
</organism>
<keyword evidence="4" id="KW-0677">Repeat</keyword>
<keyword evidence="7" id="KW-0832">Ubl conjugation</keyword>
<evidence type="ECO:0000256" key="10">
    <source>
        <dbReference type="ARBA" id="ARBA00023242"/>
    </source>
</evidence>
<evidence type="ECO:0000256" key="8">
    <source>
        <dbReference type="ARBA" id="ARBA00023015"/>
    </source>
</evidence>
<evidence type="ECO:0000256" key="7">
    <source>
        <dbReference type="ARBA" id="ARBA00022843"/>
    </source>
</evidence>
<evidence type="ECO:0000313" key="15">
    <source>
        <dbReference type="Proteomes" id="UP000316759"/>
    </source>
</evidence>
<evidence type="ECO:0000256" key="12">
    <source>
        <dbReference type="SAM" id="MobiDB-lite"/>
    </source>
</evidence>
<dbReference type="STRING" id="46835.A0A504YZS9"/>
<dbReference type="Pfam" id="PF00096">
    <property type="entry name" value="zf-C2H2"/>
    <property type="match status" value="2"/>
</dbReference>
<sequence length="438" mass="48689">MPLPTHSGQDASSTWSSPEAFHSPDIAAATTADFPAYSGPIDLSISSARAETPTDSGQNASRQEVFMEVERFVCTESDTDLDTSRCPHCDFVGTASWHLFQHFQQKHRQQVAKISGNCIRKSTVSSYHNFHSRSDKAGTRGFCPGHTTIGPEPPKQSSSPLKTGKESPESTSLFARLVSAYYQLLRSWQDESCFTKHTEHTESPGTNQITLSTMDWECTTSPSDPNHPLSARLGIPQTEQLTHIPQSSPEPTGTEFRRSSPVLNRGRTPTVTITRRTGPRVGRRDRCEYCGKIFKNCSNLTVHRRSHTGEKPYACKLCPYACAQSSKLTRHMRTHGYPAVTIGSELTCHNCHTPFLLTSTLERHMRKCMRNLSTESTPKRLQEQKSDALIARGLGLNGPTKSTLEELPRPMFWCSSTVHPTRYQPNPNVAQSSSLPEV</sequence>
<dbReference type="InterPro" id="IPR051497">
    <property type="entry name" value="Dev/Hematopoietic_TF"/>
</dbReference>
<dbReference type="PANTHER" id="PTHR45993">
    <property type="entry name" value="B-CELL LYMPHOMA/LEUKEMIA 11"/>
    <property type="match status" value="1"/>
</dbReference>
<dbReference type="PROSITE" id="PS00028">
    <property type="entry name" value="ZINC_FINGER_C2H2_1"/>
    <property type="match status" value="2"/>
</dbReference>
<dbReference type="PROSITE" id="PS50157">
    <property type="entry name" value="ZINC_FINGER_C2H2_2"/>
    <property type="match status" value="2"/>
</dbReference>
<dbReference type="GO" id="GO:0000978">
    <property type="term" value="F:RNA polymerase II cis-regulatory region sequence-specific DNA binding"/>
    <property type="evidence" value="ECO:0007669"/>
    <property type="project" value="TreeGrafter"/>
</dbReference>
<dbReference type="Proteomes" id="UP000316759">
    <property type="component" value="Unassembled WGS sequence"/>
</dbReference>
<keyword evidence="8" id="KW-0805">Transcription regulation</keyword>
<evidence type="ECO:0000256" key="6">
    <source>
        <dbReference type="ARBA" id="ARBA00022833"/>
    </source>
</evidence>
<reference evidence="14 15" key="1">
    <citation type="submission" date="2019-04" db="EMBL/GenBank/DDBJ databases">
        <title>Annotation for the trematode Fasciola gigantica.</title>
        <authorList>
            <person name="Choi Y.-J."/>
        </authorList>
    </citation>
    <scope>NUCLEOTIDE SEQUENCE [LARGE SCALE GENOMIC DNA]</scope>
    <source>
        <strain evidence="14">Uganda_cow_1</strain>
    </source>
</reference>
<keyword evidence="3" id="KW-0479">Metal-binding</keyword>
<feature type="region of interest" description="Disordered" evidence="12">
    <location>
        <begin position="242"/>
        <end position="273"/>
    </location>
</feature>
<evidence type="ECO:0000256" key="1">
    <source>
        <dbReference type="ARBA" id="ARBA00004123"/>
    </source>
</evidence>
<dbReference type="EMBL" id="SUNJ01001182">
    <property type="protein sequence ID" value="TPP67003.1"/>
    <property type="molecule type" value="Genomic_DNA"/>
</dbReference>
<keyword evidence="10" id="KW-0539">Nucleus</keyword>
<dbReference type="SUPFAM" id="SSF57667">
    <property type="entry name" value="beta-beta-alpha zinc fingers"/>
    <property type="match status" value="1"/>
</dbReference>
<dbReference type="Gene3D" id="3.30.160.60">
    <property type="entry name" value="Classic Zinc Finger"/>
    <property type="match status" value="2"/>
</dbReference>
<keyword evidence="9" id="KW-0804">Transcription</keyword>
<comment type="subcellular location">
    <subcellularLocation>
        <location evidence="1">Nucleus</location>
    </subcellularLocation>
</comment>
<feature type="region of interest" description="Disordered" evidence="12">
    <location>
        <begin position="138"/>
        <end position="169"/>
    </location>
</feature>
<feature type="domain" description="C2H2-type" evidence="13">
    <location>
        <begin position="285"/>
        <end position="312"/>
    </location>
</feature>
<keyword evidence="15" id="KW-1185">Reference proteome</keyword>
<evidence type="ECO:0000256" key="5">
    <source>
        <dbReference type="ARBA" id="ARBA00022771"/>
    </source>
</evidence>
<dbReference type="FunFam" id="3.30.160.60:FF:001175">
    <property type="entry name" value="Zinc finger, C2H2 type"/>
    <property type="match status" value="1"/>
</dbReference>
<dbReference type="GO" id="GO:0003700">
    <property type="term" value="F:DNA-binding transcription factor activity"/>
    <property type="evidence" value="ECO:0007669"/>
    <property type="project" value="TreeGrafter"/>
</dbReference>
<dbReference type="AlphaFoldDB" id="A0A504YZS9"/>
<dbReference type="GO" id="GO:0006357">
    <property type="term" value="P:regulation of transcription by RNA polymerase II"/>
    <property type="evidence" value="ECO:0007669"/>
    <property type="project" value="TreeGrafter"/>
</dbReference>
<keyword evidence="2" id="KW-1017">Isopeptide bond</keyword>
<dbReference type="OrthoDB" id="10046198at2759"/>
<feature type="compositionally biased region" description="Polar residues" evidence="12">
    <location>
        <begin position="242"/>
        <end position="251"/>
    </location>
</feature>
<evidence type="ECO:0000259" key="13">
    <source>
        <dbReference type="PROSITE" id="PS50157"/>
    </source>
</evidence>
<dbReference type="SMART" id="SM00355">
    <property type="entry name" value="ZnF_C2H2"/>
    <property type="match status" value="4"/>
</dbReference>
<keyword evidence="5 11" id="KW-0863">Zinc-finger</keyword>
<proteinExistence type="predicted"/>
<dbReference type="GO" id="GO:0005634">
    <property type="term" value="C:nucleus"/>
    <property type="evidence" value="ECO:0007669"/>
    <property type="project" value="UniProtKB-SubCell"/>
</dbReference>
<dbReference type="InterPro" id="IPR013087">
    <property type="entry name" value="Znf_C2H2_type"/>
</dbReference>
<keyword evidence="6" id="KW-0862">Zinc</keyword>
<evidence type="ECO:0000256" key="9">
    <source>
        <dbReference type="ARBA" id="ARBA00023163"/>
    </source>
</evidence>
<comment type="caution">
    <text evidence="14">The sequence shown here is derived from an EMBL/GenBank/DDBJ whole genome shotgun (WGS) entry which is preliminary data.</text>
</comment>
<evidence type="ECO:0000313" key="14">
    <source>
        <dbReference type="EMBL" id="TPP67003.1"/>
    </source>
</evidence>
<name>A0A504YZS9_FASGI</name>
<evidence type="ECO:0000256" key="11">
    <source>
        <dbReference type="PROSITE-ProRule" id="PRU00042"/>
    </source>
</evidence>
<feature type="domain" description="C2H2-type" evidence="13">
    <location>
        <begin position="313"/>
        <end position="335"/>
    </location>
</feature>
<accession>A0A504YZS9</accession>
<dbReference type="PANTHER" id="PTHR45993:SF6">
    <property type="entry name" value="C2H2-TYPE DOMAIN-CONTAINING PROTEIN"/>
    <property type="match status" value="1"/>
</dbReference>
<dbReference type="GO" id="GO:0008270">
    <property type="term" value="F:zinc ion binding"/>
    <property type="evidence" value="ECO:0007669"/>
    <property type="project" value="UniProtKB-KW"/>
</dbReference>
<evidence type="ECO:0000256" key="3">
    <source>
        <dbReference type="ARBA" id="ARBA00022723"/>
    </source>
</evidence>
<protein>
    <submittedName>
        <fullName evidence="14">B-cell lymphoma/leukemia 11B</fullName>
    </submittedName>
</protein>
<gene>
    <name evidence="14" type="ORF">FGIG_05909</name>
</gene>
<evidence type="ECO:0000256" key="2">
    <source>
        <dbReference type="ARBA" id="ARBA00022499"/>
    </source>
</evidence>
<evidence type="ECO:0000256" key="4">
    <source>
        <dbReference type="ARBA" id="ARBA00022737"/>
    </source>
</evidence>
<dbReference type="InterPro" id="IPR036236">
    <property type="entry name" value="Znf_C2H2_sf"/>
</dbReference>
<dbReference type="FunFam" id="3.30.160.60:FF:000046">
    <property type="entry name" value="Putative B-cell lymphoma/leukemia 11A"/>
    <property type="match status" value="1"/>
</dbReference>